<dbReference type="PANTHER" id="PTHR33905">
    <property type="entry name" value="CST COMPLEX SUBUNIT TEN1"/>
    <property type="match status" value="1"/>
</dbReference>
<dbReference type="GO" id="GO:0042162">
    <property type="term" value="F:telomeric DNA binding"/>
    <property type="evidence" value="ECO:0007669"/>
    <property type="project" value="TreeGrafter"/>
</dbReference>
<dbReference type="Pfam" id="PF15490">
    <property type="entry name" value="Ten1_2"/>
    <property type="match status" value="1"/>
</dbReference>
<evidence type="ECO:0000313" key="3">
    <source>
        <dbReference type="Proteomes" id="UP001210211"/>
    </source>
</evidence>
<keyword evidence="1" id="KW-1133">Transmembrane helix</keyword>
<keyword evidence="3" id="KW-1185">Reference proteome</keyword>
<gene>
    <name evidence="2" type="ORF">LUZ61_021000</name>
</gene>
<evidence type="ECO:0000313" key="2">
    <source>
        <dbReference type="EMBL" id="KAJ3691836.1"/>
    </source>
</evidence>
<dbReference type="GO" id="GO:1990879">
    <property type="term" value="C:CST complex"/>
    <property type="evidence" value="ECO:0007669"/>
    <property type="project" value="InterPro"/>
</dbReference>
<protein>
    <recommendedName>
        <fullName evidence="4">CST complex subunit TEN1</fullName>
    </recommendedName>
</protein>
<dbReference type="GO" id="GO:0032211">
    <property type="term" value="P:negative regulation of telomere maintenance via telomerase"/>
    <property type="evidence" value="ECO:0007669"/>
    <property type="project" value="TreeGrafter"/>
</dbReference>
<accession>A0AAD5ZEA8</accession>
<dbReference type="EMBL" id="JAMRDG010000002">
    <property type="protein sequence ID" value="KAJ3691836.1"/>
    <property type="molecule type" value="Genomic_DNA"/>
</dbReference>
<evidence type="ECO:0008006" key="4">
    <source>
        <dbReference type="Google" id="ProtNLM"/>
    </source>
</evidence>
<sequence length="176" mass="19701">MAPFQFLFLPPPPPHLFYFLFSFLFFSLLSSPLLSGLCSLSIVKMFLGVVSQCSFSMASLGIKPGVPLMLRELQPSSPFFKHGQSLRLTGKLEAYHVENRIAVISDGVVTLKVNTRNLTDLTFCIGSWYQFIGELVIGLDSNDMLLQARVGRIVDGLDLNLYQQSLHLSRNLMGWI</sequence>
<evidence type="ECO:0000256" key="1">
    <source>
        <dbReference type="SAM" id="Phobius"/>
    </source>
</evidence>
<dbReference type="InterPro" id="IPR029146">
    <property type="entry name" value="Ten1_animal_plant"/>
</dbReference>
<dbReference type="GO" id="GO:0003697">
    <property type="term" value="F:single-stranded DNA binding"/>
    <property type="evidence" value="ECO:0007669"/>
    <property type="project" value="InterPro"/>
</dbReference>
<dbReference type="AlphaFoldDB" id="A0AAD5ZEA8"/>
<dbReference type="InterPro" id="IPR012340">
    <property type="entry name" value="NA-bd_OB-fold"/>
</dbReference>
<dbReference type="Proteomes" id="UP001210211">
    <property type="component" value="Unassembled WGS sequence"/>
</dbReference>
<name>A0AAD5ZEA8_9POAL</name>
<comment type="caution">
    <text evidence="2">The sequence shown here is derived from an EMBL/GenBank/DDBJ whole genome shotgun (WGS) entry which is preliminary data.</text>
</comment>
<feature type="transmembrane region" description="Helical" evidence="1">
    <location>
        <begin position="16"/>
        <end position="37"/>
    </location>
</feature>
<organism evidence="2 3">
    <name type="scientific">Rhynchospora tenuis</name>
    <dbReference type="NCBI Taxonomy" id="198213"/>
    <lineage>
        <taxon>Eukaryota</taxon>
        <taxon>Viridiplantae</taxon>
        <taxon>Streptophyta</taxon>
        <taxon>Embryophyta</taxon>
        <taxon>Tracheophyta</taxon>
        <taxon>Spermatophyta</taxon>
        <taxon>Magnoliopsida</taxon>
        <taxon>Liliopsida</taxon>
        <taxon>Poales</taxon>
        <taxon>Cyperaceae</taxon>
        <taxon>Cyperoideae</taxon>
        <taxon>Rhynchosporeae</taxon>
        <taxon>Rhynchospora</taxon>
    </lineage>
</organism>
<keyword evidence="1" id="KW-0812">Transmembrane</keyword>
<dbReference type="Gene3D" id="2.40.50.140">
    <property type="entry name" value="Nucleic acid-binding proteins"/>
    <property type="match status" value="1"/>
</dbReference>
<reference evidence="2 3" key="1">
    <citation type="journal article" date="2022" name="Cell">
        <title>Repeat-based holocentromeres influence genome architecture and karyotype evolution.</title>
        <authorList>
            <person name="Hofstatter P.G."/>
            <person name="Thangavel G."/>
            <person name="Lux T."/>
            <person name="Neumann P."/>
            <person name="Vondrak T."/>
            <person name="Novak P."/>
            <person name="Zhang M."/>
            <person name="Costa L."/>
            <person name="Castellani M."/>
            <person name="Scott A."/>
            <person name="Toegelov H."/>
            <person name="Fuchs J."/>
            <person name="Mata-Sucre Y."/>
            <person name="Dias Y."/>
            <person name="Vanzela A.L.L."/>
            <person name="Huettel B."/>
            <person name="Almeida C.C.S."/>
            <person name="Simkova H."/>
            <person name="Souza G."/>
            <person name="Pedrosa-Harand A."/>
            <person name="Macas J."/>
            <person name="Mayer K.F.X."/>
            <person name="Houben A."/>
            <person name="Marques A."/>
        </authorList>
    </citation>
    <scope>NUCLEOTIDE SEQUENCE [LARGE SCALE GENOMIC DNA]</scope>
    <source>
        <strain evidence="2">RhyTen1mFocal</strain>
    </source>
</reference>
<keyword evidence="1" id="KW-0472">Membrane</keyword>
<dbReference type="GO" id="GO:0010521">
    <property type="term" value="F:telomerase inhibitor activity"/>
    <property type="evidence" value="ECO:0007669"/>
    <property type="project" value="TreeGrafter"/>
</dbReference>
<proteinExistence type="predicted"/>
<dbReference type="PANTHER" id="PTHR33905:SF1">
    <property type="entry name" value="CST COMPLEX SUBUNIT TEN1"/>
    <property type="match status" value="1"/>
</dbReference>